<dbReference type="Proteomes" id="UP001168972">
    <property type="component" value="Unassembled WGS sequence"/>
</dbReference>
<feature type="region of interest" description="Disordered" evidence="2">
    <location>
        <begin position="312"/>
        <end position="364"/>
    </location>
</feature>
<dbReference type="AlphaFoldDB" id="A0AA39FD41"/>
<keyword evidence="3" id="KW-0812">Transmembrane</keyword>
<keyword evidence="5" id="KW-1185">Reference proteome</keyword>
<feature type="coiled-coil region" evidence="1">
    <location>
        <begin position="109"/>
        <end position="221"/>
    </location>
</feature>
<comment type="caution">
    <text evidence="4">The sequence shown here is derived from an EMBL/GenBank/DDBJ whole genome shotgun (WGS) entry which is preliminary data.</text>
</comment>
<feature type="region of interest" description="Disordered" evidence="2">
    <location>
        <begin position="398"/>
        <end position="467"/>
    </location>
</feature>
<feature type="compositionally biased region" description="Basic and acidic residues" evidence="2">
    <location>
        <begin position="316"/>
        <end position="326"/>
    </location>
</feature>
<feature type="compositionally biased region" description="Basic and acidic residues" evidence="2">
    <location>
        <begin position="426"/>
        <end position="441"/>
    </location>
</feature>
<dbReference type="InterPro" id="IPR042336">
    <property type="entry name" value="GOLIM4"/>
</dbReference>
<dbReference type="EMBL" id="JAQQBR010001832">
    <property type="protein sequence ID" value="KAK0167194.1"/>
    <property type="molecule type" value="Genomic_DNA"/>
</dbReference>
<dbReference type="PANTHER" id="PTHR22909:SF24">
    <property type="entry name" value="GOLGI INTEGRAL MEMBRANE PROTEIN 4-RELATED"/>
    <property type="match status" value="1"/>
</dbReference>
<gene>
    <name evidence="4" type="ORF">PV327_004624</name>
</gene>
<feature type="compositionally biased region" description="Polar residues" evidence="2">
    <location>
        <begin position="331"/>
        <end position="340"/>
    </location>
</feature>
<feature type="compositionally biased region" description="Basic and acidic residues" evidence="2">
    <location>
        <begin position="341"/>
        <end position="359"/>
    </location>
</feature>
<feature type="compositionally biased region" description="Acidic residues" evidence="2">
    <location>
        <begin position="442"/>
        <end position="455"/>
    </location>
</feature>
<name>A0AA39FD41_MICHY</name>
<evidence type="ECO:0000256" key="3">
    <source>
        <dbReference type="SAM" id="Phobius"/>
    </source>
</evidence>
<sequence length="467" mass="52555">MNGTRLGRGRGGRLALYGGCLVVLVLLVFLYRAATTEMTRLHELNVQCTHQEEALAAQLQVIFEYKVRLEKSLSEEKTSNLALKHELQERATREKTLRDKDTVEATQRFNSLQQQHKILKSEHQDLRDECDKRQKQSLIETGRLEATLQDLRSQMRKARDDKDKSLEHLKNKYLEVKNEKDQLENKYNDLLKSNGNTDSTIEHLNKQVFQLKSELEDTKMNCKSTLSGMNMINPIIAGQSIALPSVEKSQSPSLQQQKNTSTSISKVLPAVSATQSTVNSVSTSSYKSLNPAAASSVKLLPRVKLPMGVVPIPKMMDPKIDKDELNKPVSDGNNSPADNKNNQRENEARAPENGMHDGIDDVAGSDFAAGRRVGEQILRRQENPAWYKVKPGVQEIGDVLNQPGRIPEFGDTGLHQGGDDQYDNLDYYKEPQPKNNDIHLDEGEEDEGEDEDDQGDYQNNPQAEKHE</sequence>
<keyword evidence="3" id="KW-1133">Transmembrane helix</keyword>
<protein>
    <recommendedName>
        <fullName evidence="6">Golgi integral membrane protein 4</fullName>
    </recommendedName>
</protein>
<evidence type="ECO:0000256" key="1">
    <source>
        <dbReference type="SAM" id="Coils"/>
    </source>
</evidence>
<keyword evidence="3" id="KW-0472">Membrane</keyword>
<feature type="transmembrane region" description="Helical" evidence="3">
    <location>
        <begin position="14"/>
        <end position="34"/>
    </location>
</feature>
<evidence type="ECO:0000313" key="4">
    <source>
        <dbReference type="EMBL" id="KAK0167194.1"/>
    </source>
</evidence>
<organism evidence="4 5">
    <name type="scientific">Microctonus hyperodae</name>
    <name type="common">Parasitoid wasp</name>
    <dbReference type="NCBI Taxonomy" id="165561"/>
    <lineage>
        <taxon>Eukaryota</taxon>
        <taxon>Metazoa</taxon>
        <taxon>Ecdysozoa</taxon>
        <taxon>Arthropoda</taxon>
        <taxon>Hexapoda</taxon>
        <taxon>Insecta</taxon>
        <taxon>Pterygota</taxon>
        <taxon>Neoptera</taxon>
        <taxon>Endopterygota</taxon>
        <taxon>Hymenoptera</taxon>
        <taxon>Apocrita</taxon>
        <taxon>Ichneumonoidea</taxon>
        <taxon>Braconidae</taxon>
        <taxon>Euphorinae</taxon>
        <taxon>Microctonus</taxon>
    </lineage>
</organism>
<evidence type="ECO:0000313" key="5">
    <source>
        <dbReference type="Proteomes" id="UP001168972"/>
    </source>
</evidence>
<feature type="compositionally biased region" description="Polar residues" evidence="2">
    <location>
        <begin position="457"/>
        <end position="467"/>
    </location>
</feature>
<reference evidence="4" key="2">
    <citation type="submission" date="2023-03" db="EMBL/GenBank/DDBJ databases">
        <authorList>
            <person name="Inwood S.N."/>
            <person name="Skelly J.G."/>
            <person name="Guhlin J."/>
            <person name="Harrop T.W.R."/>
            <person name="Goldson S.G."/>
            <person name="Dearden P.K."/>
        </authorList>
    </citation>
    <scope>NUCLEOTIDE SEQUENCE</scope>
    <source>
        <strain evidence="4">Lincoln</strain>
        <tissue evidence="4">Whole body</tissue>
    </source>
</reference>
<proteinExistence type="predicted"/>
<evidence type="ECO:0008006" key="6">
    <source>
        <dbReference type="Google" id="ProtNLM"/>
    </source>
</evidence>
<dbReference type="GO" id="GO:0000139">
    <property type="term" value="C:Golgi membrane"/>
    <property type="evidence" value="ECO:0007669"/>
    <property type="project" value="InterPro"/>
</dbReference>
<accession>A0AA39FD41</accession>
<evidence type="ECO:0000256" key="2">
    <source>
        <dbReference type="SAM" id="MobiDB-lite"/>
    </source>
</evidence>
<keyword evidence="1" id="KW-0175">Coiled coil</keyword>
<reference evidence="4" key="1">
    <citation type="journal article" date="2023" name="bioRxiv">
        <title>Scaffold-level genome assemblies of two parasitoid biocontrol wasps reveal the parthenogenesis mechanism and an associated novel virus.</title>
        <authorList>
            <person name="Inwood S."/>
            <person name="Skelly J."/>
            <person name="Guhlin J."/>
            <person name="Harrop T."/>
            <person name="Goldson S."/>
            <person name="Dearden P."/>
        </authorList>
    </citation>
    <scope>NUCLEOTIDE SEQUENCE</scope>
    <source>
        <strain evidence="4">Lincoln</strain>
        <tissue evidence="4">Whole body</tissue>
    </source>
</reference>
<dbReference type="PANTHER" id="PTHR22909">
    <property type="entry name" value="GOLGI INTEGRAL MEMBRANE PROTEIN 4"/>
    <property type="match status" value="1"/>
</dbReference>